<sequence length="173" mass="20038">MKKQMYKLFVIALFTPLLLLVVGCTETETKVQDENIKSIEAVLQNALTGPSEELKQMLESKGLEDLVQYEENLYKDYFANDTSYLEFVNSYGSTLMIEPTRNQFKLKIKNIEYEKTDSKENIYNFTINLQYQKEGSEESEVEMVSGEANLNDEHKIEYMEIGIGDFLSSLHKK</sequence>
<dbReference type="RefSeq" id="WP_121127748.1">
    <property type="nucleotide sequence ID" value="NZ_JBHUFK010000020.1"/>
</dbReference>
<dbReference type="PROSITE" id="PS51257">
    <property type="entry name" value="PROKAR_LIPOPROTEIN"/>
    <property type="match status" value="1"/>
</dbReference>
<name>A0A494Z7Z2_9BACI</name>
<keyword evidence="3" id="KW-1185">Reference proteome</keyword>
<feature type="chain" id="PRO_5019859481" description="DUF5104 domain-containing protein" evidence="1">
    <location>
        <begin position="28"/>
        <end position="173"/>
    </location>
</feature>
<comment type="caution">
    <text evidence="2">The sequence shown here is derived from an EMBL/GenBank/DDBJ whole genome shotgun (WGS) entry which is preliminary data.</text>
</comment>
<gene>
    <name evidence="2" type="ORF">D8M05_01060</name>
</gene>
<evidence type="ECO:0000256" key="1">
    <source>
        <dbReference type="SAM" id="SignalP"/>
    </source>
</evidence>
<proteinExistence type="predicted"/>
<feature type="signal peptide" evidence="1">
    <location>
        <begin position="1"/>
        <end position="27"/>
    </location>
</feature>
<dbReference type="Proteomes" id="UP000281813">
    <property type="component" value="Unassembled WGS sequence"/>
</dbReference>
<dbReference type="AlphaFoldDB" id="A0A494Z7Z2"/>
<organism evidence="2 3">
    <name type="scientific">Oceanobacillus bengalensis</name>
    <dbReference type="NCBI Taxonomy" id="1435466"/>
    <lineage>
        <taxon>Bacteria</taxon>
        <taxon>Bacillati</taxon>
        <taxon>Bacillota</taxon>
        <taxon>Bacilli</taxon>
        <taxon>Bacillales</taxon>
        <taxon>Bacillaceae</taxon>
        <taxon>Oceanobacillus</taxon>
    </lineage>
</organism>
<accession>A0A494Z7Z2</accession>
<protein>
    <recommendedName>
        <fullName evidence="4">DUF5104 domain-containing protein</fullName>
    </recommendedName>
</protein>
<keyword evidence="1" id="KW-0732">Signal</keyword>
<reference evidence="2 3" key="1">
    <citation type="journal article" date="2015" name="Antonie Van Leeuwenhoek">
        <title>Oceanobacillus bengalensis sp. nov., a bacterium isolated from seawater of the Bay of Bengal.</title>
        <authorList>
            <person name="Yongchang O."/>
            <person name="Xiang W."/>
            <person name="Wang G."/>
        </authorList>
    </citation>
    <scope>NUCLEOTIDE SEQUENCE [LARGE SCALE GENOMIC DNA]</scope>
    <source>
        <strain evidence="2 3">MCCC 1K00260</strain>
    </source>
</reference>
<evidence type="ECO:0008006" key="4">
    <source>
        <dbReference type="Google" id="ProtNLM"/>
    </source>
</evidence>
<evidence type="ECO:0000313" key="2">
    <source>
        <dbReference type="EMBL" id="RKQ18730.1"/>
    </source>
</evidence>
<dbReference type="EMBL" id="RBZO01000001">
    <property type="protein sequence ID" value="RKQ18730.1"/>
    <property type="molecule type" value="Genomic_DNA"/>
</dbReference>
<dbReference type="OrthoDB" id="2381403at2"/>
<evidence type="ECO:0000313" key="3">
    <source>
        <dbReference type="Proteomes" id="UP000281813"/>
    </source>
</evidence>